<evidence type="ECO:0000256" key="2">
    <source>
        <dbReference type="ARBA" id="ARBA00023043"/>
    </source>
</evidence>
<proteinExistence type="predicted"/>
<evidence type="ECO:0000313" key="4">
    <source>
        <dbReference type="Proteomes" id="UP000015100"/>
    </source>
</evidence>
<evidence type="ECO:0000313" key="3">
    <source>
        <dbReference type="EMBL" id="EPS42629.1"/>
    </source>
</evidence>
<dbReference type="SUPFAM" id="SSF48403">
    <property type="entry name" value="Ankyrin repeat"/>
    <property type="match status" value="1"/>
</dbReference>
<dbReference type="OrthoDB" id="539213at2759"/>
<dbReference type="Proteomes" id="UP000015100">
    <property type="component" value="Unassembled WGS sequence"/>
</dbReference>
<reference evidence="3 4" key="1">
    <citation type="journal article" date="2013" name="PLoS Genet.">
        <title>Genomic mechanisms accounting for the adaptation to parasitism in nematode-trapping fungi.</title>
        <authorList>
            <person name="Meerupati T."/>
            <person name="Andersson K.M."/>
            <person name="Friman E."/>
            <person name="Kumar D."/>
            <person name="Tunlid A."/>
            <person name="Ahren D."/>
        </authorList>
    </citation>
    <scope>NUCLEOTIDE SEQUENCE [LARGE SCALE GENOMIC DNA]</scope>
    <source>
        <strain evidence="3 4">CBS 200.50</strain>
    </source>
</reference>
<dbReference type="Gene3D" id="1.25.40.20">
    <property type="entry name" value="Ankyrin repeat-containing domain"/>
    <property type="match status" value="1"/>
</dbReference>
<dbReference type="PANTHER" id="PTHR24171">
    <property type="entry name" value="ANKYRIN REPEAT DOMAIN-CONTAINING PROTEIN 39-RELATED"/>
    <property type="match status" value="1"/>
</dbReference>
<keyword evidence="1" id="KW-0677">Repeat</keyword>
<name>S8AIA8_DACHA</name>
<comment type="caution">
    <text evidence="3">The sequence shown here is derived from an EMBL/GenBank/DDBJ whole genome shotgun (WGS) entry which is preliminary data.</text>
</comment>
<keyword evidence="2" id="KW-0040">ANK repeat</keyword>
<dbReference type="EMBL" id="AQGS01000107">
    <property type="protein sequence ID" value="EPS42629.1"/>
    <property type="molecule type" value="Genomic_DNA"/>
</dbReference>
<gene>
    <name evidence="3" type="ORF">H072_3414</name>
</gene>
<sequence>MAMHGRTPLIVGVRMLELGGSVAHILGCITGLLDCGADVNMKDSGGNTALHYAAGCTLGPEIYKAAIKTLLDYGADLLQTNGNGQKPRDVASNRKIKRMLAPPVVLVKV</sequence>
<keyword evidence="4" id="KW-1185">Reference proteome</keyword>
<dbReference type="InterPro" id="IPR036770">
    <property type="entry name" value="Ankyrin_rpt-contain_sf"/>
</dbReference>
<reference evidence="4" key="2">
    <citation type="submission" date="2013-04" db="EMBL/GenBank/DDBJ databases">
        <title>Genomic mechanisms accounting for the adaptation to parasitism in nematode-trapping fungi.</title>
        <authorList>
            <person name="Ahren D.G."/>
        </authorList>
    </citation>
    <scope>NUCLEOTIDE SEQUENCE [LARGE SCALE GENOMIC DNA]</scope>
    <source>
        <strain evidence="4">CBS 200.50</strain>
    </source>
</reference>
<dbReference type="InterPro" id="IPR002110">
    <property type="entry name" value="Ankyrin_rpt"/>
</dbReference>
<dbReference type="HOGENOM" id="CLU_2183842_0_0_1"/>
<dbReference type="Pfam" id="PF13857">
    <property type="entry name" value="Ank_5"/>
    <property type="match status" value="1"/>
</dbReference>
<accession>S8AIA8</accession>
<dbReference type="PANTHER" id="PTHR24171:SF9">
    <property type="entry name" value="ANKYRIN REPEAT DOMAIN-CONTAINING PROTEIN 39"/>
    <property type="match status" value="1"/>
</dbReference>
<evidence type="ECO:0000256" key="1">
    <source>
        <dbReference type="ARBA" id="ARBA00022737"/>
    </source>
</evidence>
<organism evidence="3 4">
    <name type="scientific">Dactylellina haptotyla (strain CBS 200.50)</name>
    <name type="common">Nematode-trapping fungus</name>
    <name type="synonym">Monacrosporium haptotylum</name>
    <dbReference type="NCBI Taxonomy" id="1284197"/>
    <lineage>
        <taxon>Eukaryota</taxon>
        <taxon>Fungi</taxon>
        <taxon>Dikarya</taxon>
        <taxon>Ascomycota</taxon>
        <taxon>Pezizomycotina</taxon>
        <taxon>Orbiliomycetes</taxon>
        <taxon>Orbiliales</taxon>
        <taxon>Orbiliaceae</taxon>
        <taxon>Dactylellina</taxon>
    </lineage>
</organism>
<protein>
    <submittedName>
        <fullName evidence="3">Uncharacterized protein</fullName>
    </submittedName>
</protein>
<dbReference type="AlphaFoldDB" id="S8AIA8"/>